<dbReference type="PANTHER" id="PTHR31503:SF36">
    <property type="entry name" value="SODIUM_CALCIUM EXCHANGER MEMBRANE REGION DOMAIN-CONTAINING PROTEIN"/>
    <property type="match status" value="1"/>
</dbReference>
<feature type="transmembrane region" description="Helical" evidence="9">
    <location>
        <begin position="422"/>
        <end position="444"/>
    </location>
</feature>
<dbReference type="Gene3D" id="1.20.1420.30">
    <property type="entry name" value="NCX, central ion-binding region"/>
    <property type="match status" value="1"/>
</dbReference>
<reference evidence="12" key="3">
    <citation type="submission" date="2016-03" db="UniProtKB">
        <authorList>
            <consortium name="EnsemblProtists"/>
        </authorList>
    </citation>
    <scope>IDENTIFICATION</scope>
</reference>
<sequence>MYGALLLKGANLISDGSELLLEVLDPGLIGGLLLPVLGALPDSAMIVMSGLGGTREQAKEQVSVGIGTLAGSTIMLLSIAWGGSLWVGRCDIQDGMAIDRRLTRSFDLTNTGVTTDESTKLNAYIMMASALLYLTPQIPTFMGEAHDPSAAGLGGILCIVALAAYCAFQVLWPELQKKKKEAAHKKFLKHSAIILASEFAKNAGTILVAENGELRDDALKCLFDKYDTDRSGTIERDELRKMMMILSQSASTQTSIGEIDGDLEYLMQELDADGDGQITFDEMRGGLRRWLRDLEKERKSQGGLHGSIESTPLLVAGADQEEAEESDDEEEGEEALTPRQIYMNSAKLMIGGTFLVALFSDPMVDAVSSVRGRVEEETSHIPAFFVSFLVTPFASNASELVSSLQFAKKKKKKNISLTYSQVYGAVTMNNTMCLGLFLLVVWYRNLDWNFSSEVVTTMSMIFALGVVACTRVTFPLYMAFFSLSLYPIALALVYFLDYVVGWQ</sequence>
<dbReference type="OrthoDB" id="26525at2759"/>
<keyword evidence="6" id="KW-0406">Ion transport</keyword>
<dbReference type="SUPFAM" id="SSF47473">
    <property type="entry name" value="EF-hand"/>
    <property type="match status" value="1"/>
</dbReference>
<keyword evidence="13" id="KW-1185">Reference proteome</keyword>
<organism evidence="11">
    <name type="scientific">Guillardia theta (strain CCMP2712)</name>
    <name type="common">Cryptophyte</name>
    <dbReference type="NCBI Taxonomy" id="905079"/>
    <lineage>
        <taxon>Eukaryota</taxon>
        <taxon>Cryptophyceae</taxon>
        <taxon>Pyrenomonadales</taxon>
        <taxon>Geminigeraceae</taxon>
        <taxon>Guillardia</taxon>
    </lineage>
</organism>
<dbReference type="EnsemblProtists" id="EKX52502">
    <property type="protein sequence ID" value="EKX52502"/>
    <property type="gene ID" value="GUITHDRAFT_159252"/>
</dbReference>
<dbReference type="CDD" id="cd00051">
    <property type="entry name" value="EFh"/>
    <property type="match status" value="1"/>
</dbReference>
<dbReference type="GO" id="GO:0006874">
    <property type="term" value="P:intracellular calcium ion homeostasis"/>
    <property type="evidence" value="ECO:0007669"/>
    <property type="project" value="TreeGrafter"/>
</dbReference>
<dbReference type="InterPro" id="IPR018247">
    <property type="entry name" value="EF_Hand_1_Ca_BS"/>
</dbReference>
<keyword evidence="4" id="KW-0106">Calcium</keyword>
<dbReference type="GO" id="GO:0012505">
    <property type="term" value="C:endomembrane system"/>
    <property type="evidence" value="ECO:0007669"/>
    <property type="project" value="UniProtKB-SubCell"/>
</dbReference>
<dbReference type="SMART" id="SM00054">
    <property type="entry name" value="EFh"/>
    <property type="match status" value="2"/>
</dbReference>
<name>L1JVU0_GUITC</name>
<keyword evidence="5 9" id="KW-1133">Transmembrane helix</keyword>
<dbReference type="GO" id="GO:0005774">
    <property type="term" value="C:vacuolar membrane"/>
    <property type="evidence" value="ECO:0007669"/>
    <property type="project" value="UniProtKB-ARBA"/>
</dbReference>
<feature type="transmembrane region" description="Helical" evidence="9">
    <location>
        <begin position="341"/>
        <end position="360"/>
    </location>
</feature>
<dbReference type="PANTHER" id="PTHR31503">
    <property type="entry name" value="VACUOLAR CALCIUM ION TRANSPORTER"/>
    <property type="match status" value="1"/>
</dbReference>
<accession>L1JVU0</accession>
<evidence type="ECO:0000256" key="6">
    <source>
        <dbReference type="ARBA" id="ARBA00023065"/>
    </source>
</evidence>
<evidence type="ECO:0000256" key="2">
    <source>
        <dbReference type="ARBA" id="ARBA00022448"/>
    </source>
</evidence>
<evidence type="ECO:0000256" key="5">
    <source>
        <dbReference type="ARBA" id="ARBA00022989"/>
    </source>
</evidence>
<keyword evidence="3 9" id="KW-0812">Transmembrane</keyword>
<dbReference type="HOGENOM" id="CLU_023891_0_0_1"/>
<evidence type="ECO:0000256" key="9">
    <source>
        <dbReference type="SAM" id="Phobius"/>
    </source>
</evidence>
<reference evidence="13" key="2">
    <citation type="submission" date="2012-11" db="EMBL/GenBank/DDBJ databases">
        <authorList>
            <person name="Kuo A."/>
            <person name="Curtis B.A."/>
            <person name="Tanifuji G."/>
            <person name="Burki F."/>
            <person name="Gruber A."/>
            <person name="Irimia M."/>
            <person name="Maruyama S."/>
            <person name="Arias M.C."/>
            <person name="Ball S.G."/>
            <person name="Gile G.H."/>
            <person name="Hirakawa Y."/>
            <person name="Hopkins J.F."/>
            <person name="Rensing S.A."/>
            <person name="Schmutz J."/>
            <person name="Symeonidi A."/>
            <person name="Elias M."/>
            <person name="Eveleigh R.J."/>
            <person name="Herman E.K."/>
            <person name="Klute M.J."/>
            <person name="Nakayama T."/>
            <person name="Obornik M."/>
            <person name="Reyes-Prieto A."/>
            <person name="Armbrust E.V."/>
            <person name="Aves S.J."/>
            <person name="Beiko R.G."/>
            <person name="Coutinho P."/>
            <person name="Dacks J.B."/>
            <person name="Durnford D.G."/>
            <person name="Fast N.M."/>
            <person name="Green B.R."/>
            <person name="Grisdale C."/>
            <person name="Hempe F."/>
            <person name="Henrissat B."/>
            <person name="Hoppner M.P."/>
            <person name="Ishida K.-I."/>
            <person name="Kim E."/>
            <person name="Koreny L."/>
            <person name="Kroth P.G."/>
            <person name="Liu Y."/>
            <person name="Malik S.-B."/>
            <person name="Maier U.G."/>
            <person name="McRose D."/>
            <person name="Mock T."/>
            <person name="Neilson J.A."/>
            <person name="Onodera N.T."/>
            <person name="Poole A.M."/>
            <person name="Pritham E.J."/>
            <person name="Richards T.A."/>
            <person name="Rocap G."/>
            <person name="Roy S.W."/>
            <person name="Sarai C."/>
            <person name="Schaack S."/>
            <person name="Shirato S."/>
            <person name="Slamovits C.H."/>
            <person name="Spencer D.F."/>
            <person name="Suzuki S."/>
            <person name="Worden A.Z."/>
            <person name="Zauner S."/>
            <person name="Barry K."/>
            <person name="Bell C."/>
            <person name="Bharti A.K."/>
            <person name="Crow J.A."/>
            <person name="Grimwood J."/>
            <person name="Kramer R."/>
            <person name="Lindquist E."/>
            <person name="Lucas S."/>
            <person name="Salamov A."/>
            <person name="McFadden G.I."/>
            <person name="Lane C.E."/>
            <person name="Keeling P.J."/>
            <person name="Gray M.W."/>
            <person name="Grigoriev I.V."/>
            <person name="Archibald J.M."/>
        </authorList>
    </citation>
    <scope>NUCLEOTIDE SEQUENCE</scope>
    <source>
        <strain evidence="13">CCMP2712</strain>
    </source>
</reference>
<dbReference type="RefSeq" id="XP_005839482.1">
    <property type="nucleotide sequence ID" value="XM_005839425.1"/>
</dbReference>
<feature type="transmembrane region" description="Helical" evidence="9">
    <location>
        <begin position="380"/>
        <end position="401"/>
    </location>
</feature>
<evidence type="ECO:0000256" key="1">
    <source>
        <dbReference type="ARBA" id="ARBA00004127"/>
    </source>
</evidence>
<dbReference type="eggNOG" id="ENOG502QV8Y">
    <property type="taxonomic scope" value="Eukaryota"/>
</dbReference>
<dbReference type="PaxDb" id="55529-EKX52502"/>
<dbReference type="Pfam" id="PF01699">
    <property type="entry name" value="Na_Ca_ex"/>
    <property type="match status" value="2"/>
</dbReference>
<feature type="region of interest" description="Disordered" evidence="8">
    <location>
        <begin position="301"/>
        <end position="336"/>
    </location>
</feature>
<dbReference type="InterPro" id="IPR011992">
    <property type="entry name" value="EF-hand-dom_pair"/>
</dbReference>
<dbReference type="OMA" id="HTMKFLS"/>
<keyword evidence="2" id="KW-0813">Transport</keyword>
<dbReference type="EMBL" id="JH992972">
    <property type="protein sequence ID" value="EKX52502.1"/>
    <property type="molecule type" value="Genomic_DNA"/>
</dbReference>
<evidence type="ECO:0000256" key="7">
    <source>
        <dbReference type="ARBA" id="ARBA00023136"/>
    </source>
</evidence>
<feature type="transmembrane region" description="Helical" evidence="9">
    <location>
        <begin position="62"/>
        <end position="81"/>
    </location>
</feature>
<dbReference type="GO" id="GO:0015369">
    <property type="term" value="F:calcium:proton antiporter activity"/>
    <property type="evidence" value="ECO:0007669"/>
    <property type="project" value="UniProtKB-ARBA"/>
</dbReference>
<evidence type="ECO:0000313" key="13">
    <source>
        <dbReference type="Proteomes" id="UP000011087"/>
    </source>
</evidence>
<evidence type="ECO:0000256" key="8">
    <source>
        <dbReference type="SAM" id="MobiDB-lite"/>
    </source>
</evidence>
<dbReference type="Proteomes" id="UP000011087">
    <property type="component" value="Unassembled WGS sequence"/>
</dbReference>
<dbReference type="GeneID" id="17309180"/>
<feature type="transmembrane region" description="Helical" evidence="9">
    <location>
        <begin position="28"/>
        <end position="50"/>
    </location>
</feature>
<evidence type="ECO:0000313" key="11">
    <source>
        <dbReference type="EMBL" id="EKX52502.1"/>
    </source>
</evidence>
<gene>
    <name evidence="11" type="ORF">GUITHDRAFT_159252</name>
</gene>
<feature type="transmembrane region" description="Helical" evidence="9">
    <location>
        <begin position="450"/>
        <end position="469"/>
    </location>
</feature>
<dbReference type="GO" id="GO:0005509">
    <property type="term" value="F:calcium ion binding"/>
    <property type="evidence" value="ECO:0007669"/>
    <property type="project" value="InterPro"/>
</dbReference>
<dbReference type="InterPro" id="IPR002048">
    <property type="entry name" value="EF_hand_dom"/>
</dbReference>
<feature type="compositionally biased region" description="Acidic residues" evidence="8">
    <location>
        <begin position="319"/>
        <end position="334"/>
    </location>
</feature>
<dbReference type="PROSITE" id="PS50222">
    <property type="entry name" value="EF_HAND_2"/>
    <property type="match status" value="2"/>
</dbReference>
<dbReference type="Pfam" id="PF13499">
    <property type="entry name" value="EF-hand_7"/>
    <property type="match status" value="1"/>
</dbReference>
<evidence type="ECO:0000256" key="3">
    <source>
        <dbReference type="ARBA" id="ARBA00022692"/>
    </source>
</evidence>
<dbReference type="InterPro" id="IPR044880">
    <property type="entry name" value="NCX_ion-bd_dom_sf"/>
</dbReference>
<feature type="transmembrane region" description="Helical" evidence="9">
    <location>
        <begin position="476"/>
        <end position="496"/>
    </location>
</feature>
<proteinExistence type="predicted"/>
<keyword evidence="7 9" id="KW-0472">Membrane</keyword>
<reference evidence="11 13" key="1">
    <citation type="journal article" date="2012" name="Nature">
        <title>Algal genomes reveal evolutionary mosaicism and the fate of nucleomorphs.</title>
        <authorList>
            <consortium name="DOE Joint Genome Institute"/>
            <person name="Curtis B.A."/>
            <person name="Tanifuji G."/>
            <person name="Burki F."/>
            <person name="Gruber A."/>
            <person name="Irimia M."/>
            <person name="Maruyama S."/>
            <person name="Arias M.C."/>
            <person name="Ball S.G."/>
            <person name="Gile G.H."/>
            <person name="Hirakawa Y."/>
            <person name="Hopkins J.F."/>
            <person name="Kuo A."/>
            <person name="Rensing S.A."/>
            <person name="Schmutz J."/>
            <person name="Symeonidi A."/>
            <person name="Elias M."/>
            <person name="Eveleigh R.J."/>
            <person name="Herman E.K."/>
            <person name="Klute M.J."/>
            <person name="Nakayama T."/>
            <person name="Obornik M."/>
            <person name="Reyes-Prieto A."/>
            <person name="Armbrust E.V."/>
            <person name="Aves S.J."/>
            <person name="Beiko R.G."/>
            <person name="Coutinho P."/>
            <person name="Dacks J.B."/>
            <person name="Durnford D.G."/>
            <person name="Fast N.M."/>
            <person name="Green B.R."/>
            <person name="Grisdale C.J."/>
            <person name="Hempel F."/>
            <person name="Henrissat B."/>
            <person name="Hoppner M.P."/>
            <person name="Ishida K."/>
            <person name="Kim E."/>
            <person name="Koreny L."/>
            <person name="Kroth P.G."/>
            <person name="Liu Y."/>
            <person name="Malik S.B."/>
            <person name="Maier U.G."/>
            <person name="McRose D."/>
            <person name="Mock T."/>
            <person name="Neilson J.A."/>
            <person name="Onodera N.T."/>
            <person name="Poole A.M."/>
            <person name="Pritham E.J."/>
            <person name="Richards T.A."/>
            <person name="Rocap G."/>
            <person name="Roy S.W."/>
            <person name="Sarai C."/>
            <person name="Schaack S."/>
            <person name="Shirato S."/>
            <person name="Slamovits C.H."/>
            <person name="Spencer D.F."/>
            <person name="Suzuki S."/>
            <person name="Worden A.Z."/>
            <person name="Zauner S."/>
            <person name="Barry K."/>
            <person name="Bell C."/>
            <person name="Bharti A.K."/>
            <person name="Crow J.A."/>
            <person name="Grimwood J."/>
            <person name="Kramer R."/>
            <person name="Lindquist E."/>
            <person name="Lucas S."/>
            <person name="Salamov A."/>
            <person name="McFadden G.I."/>
            <person name="Lane C.E."/>
            <person name="Keeling P.J."/>
            <person name="Gray M.W."/>
            <person name="Grigoriev I.V."/>
            <person name="Archibald J.M."/>
        </authorList>
    </citation>
    <scope>NUCLEOTIDE SEQUENCE</scope>
    <source>
        <strain evidence="11 13">CCMP2712</strain>
    </source>
</reference>
<protein>
    <recommendedName>
        <fullName evidence="10">EF-hand domain-containing protein</fullName>
    </recommendedName>
</protein>
<feature type="domain" description="EF-hand" evidence="10">
    <location>
        <begin position="258"/>
        <end position="293"/>
    </location>
</feature>
<feature type="transmembrane region" description="Helical" evidence="9">
    <location>
        <begin position="150"/>
        <end position="172"/>
    </location>
</feature>
<dbReference type="Gene3D" id="1.10.238.10">
    <property type="entry name" value="EF-hand"/>
    <property type="match status" value="1"/>
</dbReference>
<evidence type="ECO:0000259" key="10">
    <source>
        <dbReference type="PROSITE" id="PS50222"/>
    </source>
</evidence>
<comment type="subcellular location">
    <subcellularLocation>
        <location evidence="1">Endomembrane system</location>
        <topology evidence="1">Multi-pass membrane protein</topology>
    </subcellularLocation>
</comment>
<dbReference type="KEGG" id="gtt:GUITHDRAFT_159252"/>
<evidence type="ECO:0000256" key="4">
    <source>
        <dbReference type="ARBA" id="ARBA00022837"/>
    </source>
</evidence>
<dbReference type="PROSITE" id="PS00018">
    <property type="entry name" value="EF_HAND_1"/>
    <property type="match status" value="2"/>
</dbReference>
<dbReference type="AlphaFoldDB" id="L1JVU0"/>
<dbReference type="InterPro" id="IPR004837">
    <property type="entry name" value="NaCa_Exmemb"/>
</dbReference>
<evidence type="ECO:0000313" key="12">
    <source>
        <dbReference type="EnsemblProtists" id="EKX52502"/>
    </source>
</evidence>
<feature type="domain" description="EF-hand" evidence="10">
    <location>
        <begin position="214"/>
        <end position="249"/>
    </location>
</feature>
<dbReference type="InterPro" id="IPR004713">
    <property type="entry name" value="CaH_exchang"/>
</dbReference>